<proteinExistence type="predicted"/>
<evidence type="ECO:0000259" key="3">
    <source>
        <dbReference type="PROSITE" id="PS51832"/>
    </source>
</evidence>
<gene>
    <name evidence="4" type="ORF">BU251_07695</name>
</gene>
<dbReference type="SMART" id="SM00267">
    <property type="entry name" value="GGDEF"/>
    <property type="match status" value="1"/>
</dbReference>
<dbReference type="NCBIfam" id="TIGR00229">
    <property type="entry name" value="sensory_box"/>
    <property type="match status" value="2"/>
</dbReference>
<dbReference type="CDD" id="cd00077">
    <property type="entry name" value="HDc"/>
    <property type="match status" value="1"/>
</dbReference>
<dbReference type="PROSITE" id="PS51832">
    <property type="entry name" value="HD_GYP"/>
    <property type="match status" value="1"/>
</dbReference>
<dbReference type="PROSITE" id="PS50112">
    <property type="entry name" value="PAS"/>
    <property type="match status" value="2"/>
</dbReference>
<feature type="domain" description="GGDEF" evidence="2">
    <location>
        <begin position="449"/>
        <end position="583"/>
    </location>
</feature>
<dbReference type="PANTHER" id="PTHR44757">
    <property type="entry name" value="DIGUANYLATE CYCLASE DGCP"/>
    <property type="match status" value="1"/>
</dbReference>
<dbReference type="PROSITE" id="PS50887">
    <property type="entry name" value="GGDEF"/>
    <property type="match status" value="1"/>
</dbReference>
<feature type="domain" description="PAS" evidence="1">
    <location>
        <begin position="26"/>
        <end position="96"/>
    </location>
</feature>
<evidence type="ECO:0000259" key="1">
    <source>
        <dbReference type="PROSITE" id="PS50112"/>
    </source>
</evidence>
<organism evidence="4 5">
    <name type="scientific">Velamenicoccus archaeovorus</name>
    <dbReference type="NCBI Taxonomy" id="1930593"/>
    <lineage>
        <taxon>Bacteria</taxon>
        <taxon>Pseudomonadati</taxon>
        <taxon>Candidatus Omnitrophota</taxon>
        <taxon>Candidatus Velamenicoccus</taxon>
    </lineage>
</organism>
<dbReference type="InterPro" id="IPR052155">
    <property type="entry name" value="Biofilm_reg_signaling"/>
</dbReference>
<dbReference type="SMART" id="SM00091">
    <property type="entry name" value="PAS"/>
    <property type="match status" value="3"/>
</dbReference>
<dbReference type="InterPro" id="IPR035965">
    <property type="entry name" value="PAS-like_dom_sf"/>
</dbReference>
<evidence type="ECO:0000313" key="4">
    <source>
        <dbReference type="EMBL" id="QAT17607.1"/>
    </source>
</evidence>
<dbReference type="CDD" id="cd01949">
    <property type="entry name" value="GGDEF"/>
    <property type="match status" value="1"/>
</dbReference>
<dbReference type="EMBL" id="CP019384">
    <property type="protein sequence ID" value="QAT17607.1"/>
    <property type="molecule type" value="Genomic_DNA"/>
</dbReference>
<dbReference type="FunFam" id="3.30.70.270:FF:000001">
    <property type="entry name" value="Diguanylate cyclase domain protein"/>
    <property type="match status" value="1"/>
</dbReference>
<reference evidence="4 5" key="1">
    <citation type="submission" date="2017-01" db="EMBL/GenBank/DDBJ databases">
        <title>First insights into the biology of 'candidatus Vampirococcus archaeovorus'.</title>
        <authorList>
            <person name="Kizina J."/>
            <person name="Jordan S."/>
            <person name="Stueber K."/>
            <person name="Reinhardt R."/>
            <person name="Harder J."/>
        </authorList>
    </citation>
    <scope>NUCLEOTIDE SEQUENCE [LARGE SCALE GENOMIC DNA]</scope>
    <source>
        <strain evidence="4 5">LiM</strain>
    </source>
</reference>
<dbReference type="InterPro" id="IPR029787">
    <property type="entry name" value="Nucleotide_cyclase"/>
</dbReference>
<dbReference type="RefSeq" id="WP_128700513.1">
    <property type="nucleotide sequence ID" value="NZ_CP019384.1"/>
</dbReference>
<dbReference type="SUPFAM" id="SSF55073">
    <property type="entry name" value="Nucleotide cyclase"/>
    <property type="match status" value="1"/>
</dbReference>
<dbReference type="GO" id="GO:0003824">
    <property type="term" value="F:catalytic activity"/>
    <property type="evidence" value="ECO:0007669"/>
    <property type="project" value="UniProtKB-ARBA"/>
</dbReference>
<dbReference type="Pfam" id="PF08448">
    <property type="entry name" value="PAS_4"/>
    <property type="match status" value="1"/>
</dbReference>
<dbReference type="InterPro" id="IPR003607">
    <property type="entry name" value="HD/PDEase_dom"/>
</dbReference>
<keyword evidence="5" id="KW-1185">Reference proteome</keyword>
<dbReference type="SUPFAM" id="SSF109604">
    <property type="entry name" value="HD-domain/PDEase-like"/>
    <property type="match status" value="1"/>
</dbReference>
<dbReference type="Pfam" id="PF00990">
    <property type="entry name" value="GGDEF"/>
    <property type="match status" value="1"/>
</dbReference>
<feature type="domain" description="PAS" evidence="1">
    <location>
        <begin position="285"/>
        <end position="355"/>
    </location>
</feature>
<dbReference type="KEGG" id="vai:BU251_07695"/>
<dbReference type="Proteomes" id="UP000287243">
    <property type="component" value="Chromosome"/>
</dbReference>
<dbReference type="NCBIfam" id="TIGR00254">
    <property type="entry name" value="GGDEF"/>
    <property type="match status" value="1"/>
</dbReference>
<dbReference type="Gene3D" id="1.10.3210.10">
    <property type="entry name" value="Hypothetical protein af1432"/>
    <property type="match status" value="1"/>
</dbReference>
<dbReference type="AlphaFoldDB" id="A0A410P5Z0"/>
<evidence type="ECO:0000259" key="2">
    <source>
        <dbReference type="PROSITE" id="PS50887"/>
    </source>
</evidence>
<dbReference type="InterPro" id="IPR000014">
    <property type="entry name" value="PAS"/>
</dbReference>
<name>A0A410P5Z0_VELA1</name>
<sequence>MDYLEKILNPGDEDLPLVSRLLYQLIDEKYRTLLDESSDLMGIVDREGKFIYVNRQLADSLGYTKKECLDMHMYDIIAPESRAAFAERAKEFLKSGRLRMQDFVLKTKWGGKVTGEMNSIAFCDNQGRYCGAKAVFKDRTKLLEVQRLEKKYESMLEDGIDTLDYIIMILDRSFRVHWVSSSVGTYFGLDKRGAVGEDIRRIFRENFKDLILDHDLFLQGILSAYEANTAVENVEYQMKRPGSPDIDYMEHWSYPITHGELNGGRVEIFRDITRRKKSEEMLEYYYKKIHTIMEHAVEGIVELRTDNSIQFVNRSFSDLMGYLESEMVDRSLYDFILPEEHRHLPSVKLIRRAQEIIFVKKDGHYLYALASSIPLVFGTQPPHTLVFISDITEAKTASIKLRDANLTLRALNASLVENALKDVQTGVYNYRYLQERLHEEVHRARRYWRSFAVIMIDLDFFKAVNDAYGHLFGDTVLKGFADLLRISVRATDIVVRSGGEEFVVFCPDTDSFGALATARKIAAALKQKPLGNKERRVTITISMGIASYPEVNVLDPVALLNAADQAMYRSKAAGRNRITIFHKEEAGIAKTQDPVHAPEENLFVKMKQRLRYVNLRNEEALLESFRPLMRKTDEILGYEPGYTDRIVKDVEGLCLEMALPQEDASRARRAALLCNLGFLSLPRDVLRKSLLSDQEKALVRRHPFFSIDLIGDVAFLAALREDVLDHHEHFDGSGYPRGLKGGMIPIVSRMIAVAEAYEAMISPRPYRVKPLSCKETASALAKESSRQFDPSIVACFLKQINSAKEA</sequence>
<feature type="domain" description="HD-GYP" evidence="3">
    <location>
        <begin position="617"/>
        <end position="806"/>
    </location>
</feature>
<accession>A0A410P5Z0</accession>
<dbReference type="InterPro" id="IPR037522">
    <property type="entry name" value="HD_GYP_dom"/>
</dbReference>
<dbReference type="OrthoDB" id="9804747at2"/>
<dbReference type="InterPro" id="IPR013656">
    <property type="entry name" value="PAS_4"/>
</dbReference>
<dbReference type="Gene3D" id="3.30.70.270">
    <property type="match status" value="1"/>
</dbReference>
<protein>
    <submittedName>
        <fullName evidence="4">Diguanylate cyclase/phosphodiesterase (GGDEF &amp; EAL domains) with PAS/PAC sensor(S)</fullName>
    </submittedName>
</protein>
<dbReference type="Pfam" id="PF13426">
    <property type="entry name" value="PAS_9"/>
    <property type="match status" value="2"/>
</dbReference>
<dbReference type="Pfam" id="PF13487">
    <property type="entry name" value="HD_5"/>
    <property type="match status" value="1"/>
</dbReference>
<dbReference type="InterPro" id="IPR043128">
    <property type="entry name" value="Rev_trsase/Diguanyl_cyclase"/>
</dbReference>
<dbReference type="SUPFAM" id="SSF55785">
    <property type="entry name" value="PYP-like sensor domain (PAS domain)"/>
    <property type="match status" value="3"/>
</dbReference>
<evidence type="ECO:0000313" key="5">
    <source>
        <dbReference type="Proteomes" id="UP000287243"/>
    </source>
</evidence>
<dbReference type="CDD" id="cd00130">
    <property type="entry name" value="PAS"/>
    <property type="match status" value="2"/>
</dbReference>
<dbReference type="InterPro" id="IPR000160">
    <property type="entry name" value="GGDEF_dom"/>
</dbReference>
<dbReference type="Gene3D" id="3.30.450.20">
    <property type="entry name" value="PAS domain"/>
    <property type="match status" value="3"/>
</dbReference>
<dbReference type="PANTHER" id="PTHR44757:SF2">
    <property type="entry name" value="BIOFILM ARCHITECTURE MAINTENANCE PROTEIN MBAA"/>
    <property type="match status" value="1"/>
</dbReference>